<dbReference type="Pfam" id="PF07738">
    <property type="entry name" value="Sad1_UNC"/>
    <property type="match status" value="1"/>
</dbReference>
<dbReference type="PROSITE" id="PS51469">
    <property type="entry name" value="SUN"/>
    <property type="match status" value="1"/>
</dbReference>
<dbReference type="GO" id="GO:0005789">
    <property type="term" value="C:endoplasmic reticulum membrane"/>
    <property type="evidence" value="ECO:0007669"/>
    <property type="project" value="UniProtKB-SubCell"/>
</dbReference>
<gene>
    <name evidence="15" type="ORF">LAFE_0G02146G</name>
</gene>
<evidence type="ECO:0000256" key="13">
    <source>
        <dbReference type="SAM" id="SignalP"/>
    </source>
</evidence>
<feature type="region of interest" description="Disordered" evidence="11">
    <location>
        <begin position="690"/>
        <end position="724"/>
    </location>
</feature>
<evidence type="ECO:0000256" key="3">
    <source>
        <dbReference type="ARBA" id="ARBA00022729"/>
    </source>
</evidence>
<dbReference type="Proteomes" id="UP000190831">
    <property type="component" value="Chromosome G"/>
</dbReference>
<evidence type="ECO:0000259" key="14">
    <source>
        <dbReference type="PROSITE" id="PS51469"/>
    </source>
</evidence>
<evidence type="ECO:0000256" key="9">
    <source>
        <dbReference type="ARBA" id="ARBA00064635"/>
    </source>
</evidence>
<feature type="region of interest" description="Disordered" evidence="11">
    <location>
        <begin position="77"/>
        <end position="120"/>
    </location>
</feature>
<keyword evidence="16" id="KW-1185">Reference proteome</keyword>
<feature type="chain" id="PRO_5009237345" description="SUN-like protein 1" evidence="13">
    <location>
        <begin position="21"/>
        <end position="724"/>
    </location>
</feature>
<evidence type="ECO:0000256" key="10">
    <source>
        <dbReference type="ARBA" id="ARBA00075366"/>
    </source>
</evidence>
<feature type="compositionally biased region" description="Low complexity" evidence="11">
    <location>
        <begin position="93"/>
        <end position="111"/>
    </location>
</feature>
<dbReference type="PANTHER" id="PTHR12953:SF0">
    <property type="entry name" value="SUN DOMAIN-CONTAINING OSSIFICATION FACTOR"/>
    <property type="match status" value="1"/>
</dbReference>
<evidence type="ECO:0000256" key="12">
    <source>
        <dbReference type="SAM" id="Phobius"/>
    </source>
</evidence>
<feature type="signal peptide" evidence="13">
    <location>
        <begin position="1"/>
        <end position="20"/>
    </location>
</feature>
<dbReference type="FunFam" id="2.60.120.260:FF:000099">
    <property type="entry name" value="Uncharacterized protein, isoform C"/>
    <property type="match status" value="1"/>
</dbReference>
<dbReference type="AlphaFoldDB" id="A0A1G4MGY3"/>
<dbReference type="OMA" id="YVIIELC"/>
<evidence type="ECO:0000256" key="7">
    <source>
        <dbReference type="ARBA" id="ARBA00023180"/>
    </source>
</evidence>
<dbReference type="STRING" id="4955.A0A1G4MGY3"/>
<protein>
    <recommendedName>
        <fullName evidence="10">SUN-like protein 1</fullName>
    </recommendedName>
</protein>
<feature type="compositionally biased region" description="Acidic residues" evidence="11">
    <location>
        <begin position="698"/>
        <end position="710"/>
    </location>
</feature>
<evidence type="ECO:0000256" key="8">
    <source>
        <dbReference type="ARBA" id="ARBA00061226"/>
    </source>
</evidence>
<comment type="similarity">
    <text evidence="8">Belongs to the SLP1 family.</text>
</comment>
<feature type="transmembrane region" description="Helical" evidence="12">
    <location>
        <begin position="579"/>
        <end position="596"/>
    </location>
</feature>
<comment type="subunit">
    <text evidence="9">Interacts with EMP65.</text>
</comment>
<evidence type="ECO:0000256" key="5">
    <source>
        <dbReference type="ARBA" id="ARBA00022989"/>
    </source>
</evidence>
<dbReference type="SUPFAM" id="SSF49785">
    <property type="entry name" value="Galactose-binding domain-like"/>
    <property type="match status" value="1"/>
</dbReference>
<dbReference type="InterPro" id="IPR012919">
    <property type="entry name" value="SUN_dom"/>
</dbReference>
<evidence type="ECO:0000256" key="2">
    <source>
        <dbReference type="ARBA" id="ARBA00022692"/>
    </source>
</evidence>
<keyword evidence="5 12" id="KW-1133">Transmembrane helix</keyword>
<keyword evidence="6 12" id="KW-0472">Membrane</keyword>
<evidence type="ECO:0000313" key="15">
    <source>
        <dbReference type="EMBL" id="SCW03064.1"/>
    </source>
</evidence>
<evidence type="ECO:0000256" key="4">
    <source>
        <dbReference type="ARBA" id="ARBA00022824"/>
    </source>
</evidence>
<dbReference type="InterPro" id="IPR045120">
    <property type="entry name" value="Suco/Slp1-like"/>
</dbReference>
<comment type="subcellular location">
    <subcellularLocation>
        <location evidence="1">Endoplasmic reticulum membrane</location>
        <topology evidence="1">Single-pass type I membrane protein</topology>
    </subcellularLocation>
</comment>
<proteinExistence type="inferred from homology"/>
<dbReference type="GO" id="GO:0034975">
    <property type="term" value="P:protein folding in endoplasmic reticulum"/>
    <property type="evidence" value="ECO:0007669"/>
    <property type="project" value="TreeGrafter"/>
</dbReference>
<dbReference type="PANTHER" id="PTHR12953">
    <property type="entry name" value="MEMBRANE PROTEIN CH1 RELATED"/>
    <property type="match status" value="1"/>
</dbReference>
<dbReference type="Gene3D" id="2.60.120.260">
    <property type="entry name" value="Galactose-binding domain-like"/>
    <property type="match status" value="1"/>
</dbReference>
<organism evidence="15 16">
    <name type="scientific">Lachancea fermentati</name>
    <name type="common">Zygosaccharomyces fermentati</name>
    <dbReference type="NCBI Taxonomy" id="4955"/>
    <lineage>
        <taxon>Eukaryota</taxon>
        <taxon>Fungi</taxon>
        <taxon>Dikarya</taxon>
        <taxon>Ascomycota</taxon>
        <taxon>Saccharomycotina</taxon>
        <taxon>Saccharomycetes</taxon>
        <taxon>Saccharomycetales</taxon>
        <taxon>Saccharomycetaceae</taxon>
        <taxon>Lachancea</taxon>
    </lineage>
</organism>
<dbReference type="OrthoDB" id="266334at2759"/>
<keyword evidence="7" id="KW-0325">Glycoprotein</keyword>
<evidence type="ECO:0000256" key="1">
    <source>
        <dbReference type="ARBA" id="ARBA00004115"/>
    </source>
</evidence>
<keyword evidence="2 12" id="KW-0812">Transmembrane</keyword>
<evidence type="ECO:0000256" key="6">
    <source>
        <dbReference type="ARBA" id="ARBA00023136"/>
    </source>
</evidence>
<name>A0A1G4MGY3_LACFM</name>
<keyword evidence="4" id="KW-0256">Endoplasmic reticulum</keyword>
<evidence type="ECO:0000256" key="11">
    <source>
        <dbReference type="SAM" id="MobiDB-lite"/>
    </source>
</evidence>
<reference evidence="15 16" key="1">
    <citation type="submission" date="2016-03" db="EMBL/GenBank/DDBJ databases">
        <authorList>
            <person name="Devillers H."/>
        </authorList>
    </citation>
    <scope>NUCLEOTIDE SEQUENCE [LARGE SCALE GENOMIC DNA]</scope>
    <source>
        <strain evidence="15">CBS 6772</strain>
    </source>
</reference>
<keyword evidence="3 13" id="KW-0732">Signal</keyword>
<dbReference type="InterPro" id="IPR008979">
    <property type="entry name" value="Galactose-bd-like_sf"/>
</dbReference>
<sequence length="724" mass="81762">MRNTYRVFFASVFAATLVRCTTLEQTTYDEDISTNQPSGLFKNESKEKFGVNITMNAGSLSITSKISEGLSNISTSSANETAVTTTVTRPSEEPFSSSYSSKPMSKSSNSPTLQEFDGKPGYLVPGIELEEQRDSNETDPKFLTFDEWKKVKLNENPGVHQEERQRSCTYKDTSIYKSESIGEDMEIDLGLFTSSDNSLDDEPEGKLYKDKFNYASLDCAATIVKTNSEASGANAILHENKDKYLLNPCSAPNKFVVIELCQDILVEEIAIANYEFFSSTFQNLRFSVSDRFPPKNGWKVLGEFEAQNSRNIQKFSIEKPMIWARYLRVEILSHYGDEFYCPISIVRVHGKTMIDEFKLDDTELKVHDEIQDALVGVETKLDITGAASEESPKSHNESTAYQCMLPNSLAANNMTILPDLKDDFRCPAVLPHLKFDEFLKDLNQSSNDPTKFQRTLNISNGLSNSYTEESIFKNIIKRLTLLESNATLSLLYIEEQSKLLSHSFSNLERSQTKKLETLADAFNHSIISNLESLSSFAKQLRESSLKILEEQKLNNDQFTTETLLRFEAMKKEAAFQKRLIYTTLFAFTALLVYILLTREAYVDEFMEDDGWYLNSPPLEKARKNLMRKTNRNISASKAFVFEATSNSNELDNKSDFSLSSSSASLYDDTKSFNSDSGSISSPLGGYSKSFQVNRDDYSNDNDNDDVDIDEIIERSTGRTTPQPL</sequence>
<feature type="compositionally biased region" description="Polar residues" evidence="11">
    <location>
        <begin position="77"/>
        <end position="89"/>
    </location>
</feature>
<evidence type="ECO:0000313" key="16">
    <source>
        <dbReference type="Proteomes" id="UP000190831"/>
    </source>
</evidence>
<feature type="domain" description="SUN" evidence="14">
    <location>
        <begin position="182"/>
        <end position="353"/>
    </location>
</feature>
<accession>A0A1G4MGY3</accession>
<dbReference type="EMBL" id="LT598486">
    <property type="protein sequence ID" value="SCW03064.1"/>
    <property type="molecule type" value="Genomic_DNA"/>
</dbReference>